<proteinExistence type="predicted"/>
<dbReference type="EMBL" id="BNFF01000001">
    <property type="protein sequence ID" value="GHK55810.1"/>
    <property type="molecule type" value="Genomic_DNA"/>
</dbReference>
<organism evidence="1 2">
    <name type="scientific">Klebsiella pneumoniae</name>
    <dbReference type="NCBI Taxonomy" id="573"/>
    <lineage>
        <taxon>Bacteria</taxon>
        <taxon>Pseudomonadati</taxon>
        <taxon>Pseudomonadota</taxon>
        <taxon>Gammaproteobacteria</taxon>
        <taxon>Enterobacterales</taxon>
        <taxon>Enterobacteriaceae</taxon>
        <taxon>Klebsiella/Raoultella group</taxon>
        <taxon>Klebsiella</taxon>
        <taxon>Klebsiella pneumoniae complex</taxon>
    </lineage>
</organism>
<name>A0A919LXD4_KLEPN</name>
<gene>
    <name evidence="1" type="ORF">KPZU09_55460</name>
</gene>
<reference evidence="1" key="1">
    <citation type="submission" date="2020-10" db="EMBL/GenBank/DDBJ databases">
        <title>Genome Sequence of ESBL Producing Zambian Clinical Strains.</title>
        <authorList>
            <person name="Shawa M."/>
            <person name="Furuta Y."/>
            <person name="Simbotwe M."/>
            <person name="Mulenga E."/>
            <person name="Mubanga M."/>
            <person name="Mulenga G."/>
            <person name="Kaile C."/>
            <person name="Zorigt T."/>
            <person name="Hang'ombe B."/>
            <person name="Higashi H."/>
        </authorList>
    </citation>
    <scope>NUCLEOTIDE SEQUENCE</scope>
    <source>
        <strain evidence="1">Zam_UTH_09</strain>
    </source>
</reference>
<sequence>MNANNEDINGRIINGSPIYISRIKKPALRQVFIITDTLTAAEKYPPPAGTVHAVWTAASDD</sequence>
<accession>A0A919LXD4</accession>
<comment type="caution">
    <text evidence="1">The sequence shown here is derived from an EMBL/GenBank/DDBJ whole genome shotgun (WGS) entry which is preliminary data.</text>
</comment>
<dbReference type="Proteomes" id="UP000655094">
    <property type="component" value="Unassembled WGS sequence"/>
</dbReference>
<evidence type="ECO:0000313" key="1">
    <source>
        <dbReference type="EMBL" id="GHK55810.1"/>
    </source>
</evidence>
<dbReference type="AlphaFoldDB" id="A0A919LXD4"/>
<protein>
    <submittedName>
        <fullName evidence="1">Uncharacterized protein</fullName>
    </submittedName>
</protein>
<evidence type="ECO:0000313" key="2">
    <source>
        <dbReference type="Proteomes" id="UP000655094"/>
    </source>
</evidence>